<keyword evidence="4" id="KW-1185">Reference proteome</keyword>
<feature type="compositionally biased region" description="Polar residues" evidence="1">
    <location>
        <begin position="35"/>
        <end position="45"/>
    </location>
</feature>
<proteinExistence type="predicted"/>
<evidence type="ECO:0000313" key="3">
    <source>
        <dbReference type="EMBL" id="MBE1598040.1"/>
    </source>
</evidence>
<accession>A0A8I0TQK1</accession>
<evidence type="ECO:0000256" key="1">
    <source>
        <dbReference type="SAM" id="MobiDB-lite"/>
    </source>
</evidence>
<dbReference type="PROSITE" id="PS51257">
    <property type="entry name" value="PROKAR_LIPOPROTEIN"/>
    <property type="match status" value="1"/>
</dbReference>
<dbReference type="AlphaFoldDB" id="A0A8I0TQK1"/>
<reference evidence="3 4" key="1">
    <citation type="submission" date="2020-10" db="EMBL/GenBank/DDBJ databases">
        <title>Sequencing the genomes of 1000 actinobacteria strains.</title>
        <authorList>
            <person name="Klenk H.-P."/>
        </authorList>
    </citation>
    <scope>NUCLEOTIDE SEQUENCE [LARGE SCALE GENOMIC DNA]</scope>
    <source>
        <strain evidence="3 4">DSM 41803</strain>
    </source>
</reference>
<keyword evidence="2" id="KW-0732">Signal</keyword>
<protein>
    <recommendedName>
        <fullName evidence="5">Lipoprotein</fullName>
    </recommendedName>
</protein>
<dbReference type="GeneID" id="86828722"/>
<feature type="region of interest" description="Disordered" evidence="1">
    <location>
        <begin position="19"/>
        <end position="59"/>
    </location>
</feature>
<comment type="caution">
    <text evidence="3">The sequence shown here is derived from an EMBL/GenBank/DDBJ whole genome shotgun (WGS) entry which is preliminary data.</text>
</comment>
<dbReference type="Proteomes" id="UP000629287">
    <property type="component" value="Unassembled WGS sequence"/>
</dbReference>
<sequence length="175" mass="18401">MPRRTLTAPVLLSAALLSTGACSPDGDSGPPKQQPVRTTQPSQAETDPATDSDEADVDRVLDDQAPVPATGRVILRHHRTQGSAHLEFAKARKGEGNALTVAVSCEGKGTIEVRLRPGGISFPMDCLDNEVTTIENQFTGDDSNRAGTVSVTAPSGVRWSLSLGRGEPTEQDLDG</sequence>
<evidence type="ECO:0000313" key="4">
    <source>
        <dbReference type="Proteomes" id="UP000629287"/>
    </source>
</evidence>
<dbReference type="RefSeq" id="WP_046915279.1">
    <property type="nucleotide sequence ID" value="NZ_JADBGF010000001.1"/>
</dbReference>
<gene>
    <name evidence="3" type="ORF">H4687_004169</name>
</gene>
<feature type="signal peptide" evidence="2">
    <location>
        <begin position="1"/>
        <end position="23"/>
    </location>
</feature>
<organism evidence="3 4">
    <name type="scientific">Streptomyces stelliscabiei</name>
    <dbReference type="NCBI Taxonomy" id="146820"/>
    <lineage>
        <taxon>Bacteria</taxon>
        <taxon>Bacillati</taxon>
        <taxon>Actinomycetota</taxon>
        <taxon>Actinomycetes</taxon>
        <taxon>Kitasatosporales</taxon>
        <taxon>Streptomycetaceae</taxon>
        <taxon>Streptomyces</taxon>
    </lineage>
</organism>
<evidence type="ECO:0000256" key="2">
    <source>
        <dbReference type="SAM" id="SignalP"/>
    </source>
</evidence>
<feature type="chain" id="PRO_5034850675" description="Lipoprotein" evidence="2">
    <location>
        <begin position="24"/>
        <end position="175"/>
    </location>
</feature>
<dbReference type="EMBL" id="JADBGF010000001">
    <property type="protein sequence ID" value="MBE1598040.1"/>
    <property type="molecule type" value="Genomic_DNA"/>
</dbReference>
<name>A0A8I0TQK1_9ACTN</name>
<dbReference type="OrthoDB" id="4275607at2"/>
<evidence type="ECO:0008006" key="5">
    <source>
        <dbReference type="Google" id="ProtNLM"/>
    </source>
</evidence>